<dbReference type="InterPro" id="IPR005234">
    <property type="entry name" value="ScpB_csome_segregation"/>
</dbReference>
<keyword evidence="6" id="KW-1185">Reference proteome</keyword>
<evidence type="ECO:0000256" key="2">
    <source>
        <dbReference type="ARBA" id="ARBA00022618"/>
    </source>
</evidence>
<dbReference type="RefSeq" id="WP_206255169.1">
    <property type="nucleotide sequence ID" value="NZ_CP071060.1"/>
</dbReference>
<gene>
    <name evidence="5" type="primary">scpB</name>
    <name evidence="5" type="ORF">JY500_04260</name>
</gene>
<dbReference type="PANTHER" id="PTHR34298:SF2">
    <property type="entry name" value="SEGREGATION AND CONDENSATION PROTEIN B"/>
    <property type="match status" value="1"/>
</dbReference>
<organism evidence="5 6">
    <name type="scientific">Niveibacterium microcysteis</name>
    <dbReference type="NCBI Taxonomy" id="2811415"/>
    <lineage>
        <taxon>Bacteria</taxon>
        <taxon>Pseudomonadati</taxon>
        <taxon>Pseudomonadota</taxon>
        <taxon>Betaproteobacteria</taxon>
        <taxon>Rhodocyclales</taxon>
        <taxon>Rhodocyclaceae</taxon>
        <taxon>Niveibacterium</taxon>
    </lineage>
</organism>
<dbReference type="InterPro" id="IPR036390">
    <property type="entry name" value="WH_DNA-bd_sf"/>
</dbReference>
<keyword evidence="2" id="KW-0132">Cell division</keyword>
<evidence type="ECO:0000256" key="3">
    <source>
        <dbReference type="ARBA" id="ARBA00022829"/>
    </source>
</evidence>
<evidence type="ECO:0000256" key="1">
    <source>
        <dbReference type="ARBA" id="ARBA00022490"/>
    </source>
</evidence>
<name>A0ABX7M7Z1_9RHOO</name>
<accession>A0ABX7M7Z1</accession>
<proteinExistence type="predicted"/>
<dbReference type="NCBIfam" id="TIGR00281">
    <property type="entry name" value="SMC-Scp complex subunit ScpB"/>
    <property type="match status" value="1"/>
</dbReference>
<reference evidence="5 6" key="1">
    <citation type="submission" date="2021-02" db="EMBL/GenBank/DDBJ databases">
        <title>Niveibacterium changnyeongensis HC41.</title>
        <authorList>
            <person name="Kang M."/>
        </authorList>
    </citation>
    <scope>NUCLEOTIDE SEQUENCE [LARGE SCALE GENOMIC DNA]</scope>
    <source>
        <strain evidence="5 6">HC41</strain>
    </source>
</reference>
<dbReference type="InterPro" id="IPR036388">
    <property type="entry name" value="WH-like_DNA-bd_sf"/>
</dbReference>
<dbReference type="SUPFAM" id="SSF46785">
    <property type="entry name" value="Winged helix' DNA-binding domain"/>
    <property type="match status" value="2"/>
</dbReference>
<dbReference type="PANTHER" id="PTHR34298">
    <property type="entry name" value="SEGREGATION AND CONDENSATION PROTEIN B"/>
    <property type="match status" value="1"/>
</dbReference>
<keyword evidence="4" id="KW-0131">Cell cycle</keyword>
<sequence length="204" mass="22965">MPTEAGIPVQAEDSIDFEFALRVLEAALLAAAEPLAMAELRRLFDEQLDADLIRRLLETLRERWNDRGAELAQLSTGWRFRTRAEYQPYLDRLREQKPPKYSRAVLETLAIIAYRQPVTRGDIEDIRGVAVSPNVLKTLESRGWVDVVGHRDTPGRPGLYATTRRFLDELGLRSLTELPPLAEIEKVMDLVDTATQTAPAAAAE</sequence>
<evidence type="ECO:0000313" key="5">
    <source>
        <dbReference type="EMBL" id="QSI77871.1"/>
    </source>
</evidence>
<dbReference type="Gene3D" id="1.10.10.10">
    <property type="entry name" value="Winged helix-like DNA-binding domain superfamily/Winged helix DNA-binding domain"/>
    <property type="match status" value="2"/>
</dbReference>
<evidence type="ECO:0000313" key="6">
    <source>
        <dbReference type="Proteomes" id="UP000663570"/>
    </source>
</evidence>
<keyword evidence="3" id="KW-0159">Chromosome partition</keyword>
<evidence type="ECO:0000256" key="4">
    <source>
        <dbReference type="ARBA" id="ARBA00023306"/>
    </source>
</evidence>
<dbReference type="EMBL" id="CP071060">
    <property type="protein sequence ID" value="QSI77871.1"/>
    <property type="molecule type" value="Genomic_DNA"/>
</dbReference>
<keyword evidence="1" id="KW-0963">Cytoplasm</keyword>
<protein>
    <submittedName>
        <fullName evidence="5">SMC-Scp complex subunit ScpB</fullName>
    </submittedName>
</protein>
<dbReference type="PIRSF" id="PIRSF019345">
    <property type="entry name" value="ScpB"/>
    <property type="match status" value="1"/>
</dbReference>
<dbReference type="Proteomes" id="UP000663570">
    <property type="component" value="Chromosome"/>
</dbReference>
<dbReference type="Pfam" id="PF04079">
    <property type="entry name" value="SMC_ScpB"/>
    <property type="match status" value="1"/>
</dbReference>